<keyword evidence="2" id="KW-1185">Reference proteome</keyword>
<dbReference type="STRING" id="880070.Cycma_3442"/>
<gene>
    <name evidence="1" type="ordered locus">Cycma_3442</name>
</gene>
<sequence>MRNLIAHYNGNLFKDKTKPLKDQKHYDLFSADKRLRIVKNGQIFIDDSDYIISFIQNSEKFLNQIIKDIKK</sequence>
<organism evidence="1 2">
    <name type="scientific">Cyclobacterium marinum (strain ATCC 25205 / DSM 745 / LMG 13164 / NCIMB 1802)</name>
    <name type="common">Flectobacillus marinus</name>
    <dbReference type="NCBI Taxonomy" id="880070"/>
    <lineage>
        <taxon>Bacteria</taxon>
        <taxon>Pseudomonadati</taxon>
        <taxon>Bacteroidota</taxon>
        <taxon>Cytophagia</taxon>
        <taxon>Cytophagales</taxon>
        <taxon>Cyclobacteriaceae</taxon>
        <taxon>Cyclobacterium</taxon>
    </lineage>
</organism>
<reference evidence="2" key="1">
    <citation type="submission" date="2011-07" db="EMBL/GenBank/DDBJ databases">
        <title>The complete genome of Cyclobacterium marinum DSM 745.</title>
        <authorList>
            <person name="Lucas S."/>
            <person name="Han J."/>
            <person name="Lapidus A."/>
            <person name="Bruce D."/>
            <person name="Goodwin L."/>
            <person name="Pitluck S."/>
            <person name="Peters L."/>
            <person name="Kyrpides N."/>
            <person name="Mavromatis K."/>
            <person name="Ivanova N."/>
            <person name="Ovchinnikova G."/>
            <person name="Chertkov O."/>
            <person name="Detter J.C."/>
            <person name="Tapia R."/>
            <person name="Han C."/>
            <person name="Land M."/>
            <person name="Hauser L."/>
            <person name="Markowitz V."/>
            <person name="Cheng J.-F."/>
            <person name="Hugenholtz P."/>
            <person name="Woyke T."/>
            <person name="Wu D."/>
            <person name="Tindall B."/>
            <person name="Schuetze A."/>
            <person name="Brambilla E."/>
            <person name="Klenk H.-P."/>
            <person name="Eisen J.A."/>
        </authorList>
    </citation>
    <scope>NUCLEOTIDE SEQUENCE [LARGE SCALE GENOMIC DNA]</scope>
    <source>
        <strain evidence="2">ATCC 25205 / DSM 745 / LMG 13164 / NCIMB 1802</strain>
    </source>
</reference>
<evidence type="ECO:0000313" key="2">
    <source>
        <dbReference type="Proteomes" id="UP000001635"/>
    </source>
</evidence>
<dbReference type="Proteomes" id="UP000001635">
    <property type="component" value="Chromosome"/>
</dbReference>
<dbReference type="KEGG" id="cmr:Cycma_3442"/>
<accession>G0IXH6</accession>
<dbReference type="AlphaFoldDB" id="G0IXH6"/>
<dbReference type="HOGENOM" id="CLU_2733311_0_0_10"/>
<name>G0IXH6_CYCMS</name>
<proteinExistence type="predicted"/>
<protein>
    <submittedName>
        <fullName evidence="1">Uncharacterized protein</fullName>
    </submittedName>
</protein>
<dbReference type="EMBL" id="CP002955">
    <property type="protein sequence ID" value="AEL27165.1"/>
    <property type="molecule type" value="Genomic_DNA"/>
</dbReference>
<evidence type="ECO:0000313" key="1">
    <source>
        <dbReference type="EMBL" id="AEL27165.1"/>
    </source>
</evidence>